<accession>Q220W4</accession>
<dbReference type="AlphaFoldDB" id="Q220W4"/>
<dbReference type="InterPro" id="IPR001451">
    <property type="entry name" value="Hexapep"/>
</dbReference>
<dbReference type="Gene3D" id="2.160.10.10">
    <property type="entry name" value="Hexapeptide repeat proteins"/>
    <property type="match status" value="1"/>
</dbReference>
<dbReference type="InterPro" id="IPR018357">
    <property type="entry name" value="Hexapep_transf_CS"/>
</dbReference>
<dbReference type="InterPro" id="IPR011004">
    <property type="entry name" value="Trimer_LpxA-like_sf"/>
</dbReference>
<dbReference type="CDD" id="cd04647">
    <property type="entry name" value="LbH_MAT_like"/>
    <property type="match status" value="1"/>
</dbReference>
<proteinExistence type="predicted"/>
<keyword evidence="2" id="KW-0677">Repeat</keyword>
<dbReference type="GO" id="GO:0016746">
    <property type="term" value="F:acyltransferase activity"/>
    <property type="evidence" value="ECO:0007669"/>
    <property type="project" value="UniProtKB-KW"/>
</dbReference>
<evidence type="ECO:0000313" key="4">
    <source>
        <dbReference type="EMBL" id="ABD68439.1"/>
    </source>
</evidence>
<dbReference type="Pfam" id="PF14602">
    <property type="entry name" value="Hexapep_2"/>
    <property type="match status" value="2"/>
</dbReference>
<dbReference type="PANTHER" id="PTHR23416">
    <property type="entry name" value="SIALIC ACID SYNTHASE-RELATED"/>
    <property type="match status" value="1"/>
</dbReference>
<sequence length="195" mass="21128">MKNRISSLVFIILQRIRTKFYDALSTGHSKGRVTKIQPVLILGDGNIEFEKNVKLGYFPSPFFFNGYIHIEARGKISSIRFGEATHVNNNFVAIADHSSITIGKRCFIGTNVEIYDSDFHGIKISDRRTSNPDRARPVVIGDDVFIGSNVKIMKGVKIGVGSVVANGSIVVGEIPPGVIAGGNPARVLKAISTSA</sequence>
<dbReference type="InterPro" id="IPR051159">
    <property type="entry name" value="Hexapeptide_acetyltransf"/>
</dbReference>
<gene>
    <name evidence="4" type="ordered locus">Rfer_0688</name>
</gene>
<evidence type="ECO:0000256" key="3">
    <source>
        <dbReference type="ARBA" id="ARBA00023315"/>
    </source>
</evidence>
<evidence type="ECO:0000256" key="1">
    <source>
        <dbReference type="ARBA" id="ARBA00022679"/>
    </source>
</evidence>
<reference evidence="5" key="1">
    <citation type="submission" date="2006-02" db="EMBL/GenBank/DDBJ databases">
        <title>Complete sequence of chromosome of Rhodoferax ferrireducens DSM 15236.</title>
        <authorList>
            <person name="Copeland A."/>
            <person name="Lucas S."/>
            <person name="Lapidus A."/>
            <person name="Barry K."/>
            <person name="Detter J.C."/>
            <person name="Glavina del Rio T."/>
            <person name="Hammon N."/>
            <person name="Israni S."/>
            <person name="Pitluck S."/>
            <person name="Brettin T."/>
            <person name="Bruce D."/>
            <person name="Han C."/>
            <person name="Tapia R."/>
            <person name="Gilna P."/>
            <person name="Kiss H."/>
            <person name="Schmutz J."/>
            <person name="Larimer F."/>
            <person name="Land M."/>
            <person name="Kyrpides N."/>
            <person name="Ivanova N."/>
            <person name="Richardson P."/>
        </authorList>
    </citation>
    <scope>NUCLEOTIDE SEQUENCE [LARGE SCALE GENOMIC DNA]</scope>
    <source>
        <strain evidence="5">ATCC BAA-621 / DSM 15236 / T118</strain>
    </source>
</reference>
<organism evidence="4 5">
    <name type="scientific">Albidiferax ferrireducens (strain ATCC BAA-621 / DSM 15236 / T118)</name>
    <name type="common">Rhodoferax ferrireducens</name>
    <dbReference type="NCBI Taxonomy" id="338969"/>
    <lineage>
        <taxon>Bacteria</taxon>
        <taxon>Pseudomonadati</taxon>
        <taxon>Pseudomonadota</taxon>
        <taxon>Betaproteobacteria</taxon>
        <taxon>Burkholderiales</taxon>
        <taxon>Comamonadaceae</taxon>
        <taxon>Rhodoferax</taxon>
    </lineage>
</organism>
<evidence type="ECO:0000256" key="2">
    <source>
        <dbReference type="ARBA" id="ARBA00022737"/>
    </source>
</evidence>
<dbReference type="Proteomes" id="UP000008332">
    <property type="component" value="Chromosome"/>
</dbReference>
<dbReference type="EMBL" id="CP000267">
    <property type="protein sequence ID" value="ABD68439.1"/>
    <property type="molecule type" value="Genomic_DNA"/>
</dbReference>
<protein>
    <submittedName>
        <fullName evidence="4">Acetyltransferase (Isoleucine patch superfamily)-like</fullName>
    </submittedName>
</protein>
<dbReference type="KEGG" id="rfr:Rfer_0688"/>
<keyword evidence="5" id="KW-1185">Reference proteome</keyword>
<name>Q220W4_ALBFT</name>
<keyword evidence="3" id="KW-0012">Acyltransferase</keyword>
<dbReference type="HOGENOM" id="CLU_051638_7_1_4"/>
<dbReference type="PROSITE" id="PS00101">
    <property type="entry name" value="HEXAPEP_TRANSFERASES"/>
    <property type="match status" value="1"/>
</dbReference>
<keyword evidence="1 4" id="KW-0808">Transferase</keyword>
<dbReference type="OrthoDB" id="272049at2"/>
<dbReference type="eggNOG" id="COG0110">
    <property type="taxonomic scope" value="Bacteria"/>
</dbReference>
<dbReference type="SUPFAM" id="SSF51161">
    <property type="entry name" value="Trimeric LpxA-like enzymes"/>
    <property type="match status" value="1"/>
</dbReference>
<dbReference type="STRING" id="338969.Rfer_0688"/>
<evidence type="ECO:0000313" key="5">
    <source>
        <dbReference type="Proteomes" id="UP000008332"/>
    </source>
</evidence>
<dbReference type="RefSeq" id="WP_011463012.1">
    <property type="nucleotide sequence ID" value="NC_007908.1"/>
</dbReference>